<dbReference type="Pfam" id="PF25426">
    <property type="entry name" value="AAA_lid_BCS1"/>
    <property type="match status" value="1"/>
</dbReference>
<evidence type="ECO:0000256" key="2">
    <source>
        <dbReference type="ARBA" id="ARBA00007448"/>
    </source>
</evidence>
<organism evidence="16 17">
    <name type="scientific">Zymoseptoria brevis</name>
    <dbReference type="NCBI Taxonomy" id="1047168"/>
    <lineage>
        <taxon>Eukaryota</taxon>
        <taxon>Fungi</taxon>
        <taxon>Dikarya</taxon>
        <taxon>Ascomycota</taxon>
        <taxon>Pezizomycotina</taxon>
        <taxon>Dothideomycetes</taxon>
        <taxon>Dothideomycetidae</taxon>
        <taxon>Mycosphaerellales</taxon>
        <taxon>Mycosphaerellaceae</taxon>
        <taxon>Zymoseptoria</taxon>
    </lineage>
</organism>
<keyword evidence="9" id="KW-0496">Mitochondrion</keyword>
<dbReference type="STRING" id="1047168.A0A0F4GRC2"/>
<dbReference type="InterPro" id="IPR027417">
    <property type="entry name" value="P-loop_NTPase"/>
</dbReference>
<dbReference type="SMART" id="SM01024">
    <property type="entry name" value="BCS1_N"/>
    <property type="match status" value="1"/>
</dbReference>
<evidence type="ECO:0000256" key="4">
    <source>
        <dbReference type="ARBA" id="ARBA00022741"/>
    </source>
</evidence>
<keyword evidence="3" id="KW-0812">Transmembrane</keyword>
<dbReference type="InterPro" id="IPR050747">
    <property type="entry name" value="Mitochondrial_chaperone_BCS1"/>
</dbReference>
<keyword evidence="8" id="KW-1133">Transmembrane helix</keyword>
<dbReference type="PANTHER" id="PTHR23070">
    <property type="entry name" value="BCS1 AAA-TYPE ATPASE"/>
    <property type="match status" value="1"/>
</dbReference>
<keyword evidence="7 12" id="KW-0067">ATP-binding</keyword>
<dbReference type="Proteomes" id="UP000033647">
    <property type="component" value="Unassembled WGS sequence"/>
</dbReference>
<dbReference type="Gene3D" id="3.40.50.300">
    <property type="entry name" value="P-loop containing nucleotide triphosphate hydrolases"/>
    <property type="match status" value="1"/>
</dbReference>
<dbReference type="EMBL" id="LAFY01000344">
    <property type="protein sequence ID" value="KJX99793.1"/>
    <property type="molecule type" value="Genomic_DNA"/>
</dbReference>
<dbReference type="Pfam" id="PF00004">
    <property type="entry name" value="AAA"/>
    <property type="match status" value="2"/>
</dbReference>
<evidence type="ECO:0000256" key="5">
    <source>
        <dbReference type="ARBA" id="ARBA00022792"/>
    </source>
</evidence>
<dbReference type="GO" id="GO:0005743">
    <property type="term" value="C:mitochondrial inner membrane"/>
    <property type="evidence" value="ECO:0007669"/>
    <property type="project" value="UniProtKB-SubCell"/>
</dbReference>
<dbReference type="SMART" id="SM00382">
    <property type="entry name" value="AAA"/>
    <property type="match status" value="1"/>
</dbReference>
<evidence type="ECO:0000256" key="11">
    <source>
        <dbReference type="ARBA" id="ARBA00048778"/>
    </source>
</evidence>
<accession>A0A0F4GRC2</accession>
<evidence type="ECO:0000256" key="9">
    <source>
        <dbReference type="ARBA" id="ARBA00023128"/>
    </source>
</evidence>
<dbReference type="InterPro" id="IPR003960">
    <property type="entry name" value="ATPase_AAA_CS"/>
</dbReference>
<evidence type="ECO:0000259" key="14">
    <source>
        <dbReference type="SMART" id="SM00382"/>
    </source>
</evidence>
<dbReference type="OrthoDB" id="10251412at2759"/>
<sequence length="530" mass="58005">MSANRALARLPLAGLSHMVNHAAAGLRGDTSDVLLLSVDSVCRQTFAMLRTASPLLEQSLKTILPFALLAYGLSRYIKKLLKARDSAHQAFGSFLSHITVSGSSPLNKQVRQYMVKENIGQNTRSLTISDNDPKDISSGLKFLPSLDATAWFKFQGVWLKFSRSRSEDETPEKTMRNKNGHVQVVSGGPAEHDLKISCFSLMGCVKPIKAFLEHVKADAEADKALMTKIVRYVSDGHGDIYGVPLFRTARKLDSVAMEATKKAELVADITMYLGAKAWYNDRGIPYRRGYLLFGPPGTGKTSLSSAIAGHFGLQLIIISLTSHGMDDSKLQEIFDRLPQQCVVLLEDIDSAGVSRENMTDNEDEAEDEPAPERRPRPSRHSRPKAPAKKTKGVTLSGLLNAIDGPCSQEGRVLIATTNCPDNLDPALCRNGRVDMKILLGYATAEVSETLFLHIFEDSTGTLSEHDLPTLAKKFATLVPEDQISPAEVQGYLMLHRWDPAHAVEGAPGWAEKLLEIRRQGGNVASFAGQI</sequence>
<evidence type="ECO:0000256" key="7">
    <source>
        <dbReference type="ARBA" id="ARBA00022840"/>
    </source>
</evidence>
<evidence type="ECO:0008006" key="18">
    <source>
        <dbReference type="Google" id="ProtNLM"/>
    </source>
</evidence>
<dbReference type="SUPFAM" id="SSF52540">
    <property type="entry name" value="P-loop containing nucleoside triphosphate hydrolases"/>
    <property type="match status" value="1"/>
</dbReference>
<comment type="catalytic activity">
    <reaction evidence="11">
        <text>ATP + H2O = ADP + phosphate + H(+)</text>
        <dbReference type="Rhea" id="RHEA:13065"/>
        <dbReference type="ChEBI" id="CHEBI:15377"/>
        <dbReference type="ChEBI" id="CHEBI:15378"/>
        <dbReference type="ChEBI" id="CHEBI:30616"/>
        <dbReference type="ChEBI" id="CHEBI:43474"/>
        <dbReference type="ChEBI" id="CHEBI:456216"/>
    </reaction>
    <physiologicalReaction direction="left-to-right" evidence="11">
        <dbReference type="Rhea" id="RHEA:13066"/>
    </physiologicalReaction>
</comment>
<proteinExistence type="inferred from homology"/>
<name>A0A0F4GRC2_9PEZI</name>
<keyword evidence="6" id="KW-0378">Hydrolase</keyword>
<comment type="subcellular location">
    <subcellularLocation>
        <location evidence="1">Mitochondrion inner membrane</location>
        <topology evidence="1">Single-pass membrane protein</topology>
    </subcellularLocation>
</comment>
<feature type="domain" description="AAA+ ATPase" evidence="14">
    <location>
        <begin position="286"/>
        <end position="443"/>
    </location>
</feature>
<evidence type="ECO:0000256" key="3">
    <source>
        <dbReference type="ARBA" id="ARBA00022692"/>
    </source>
</evidence>
<dbReference type="PROSITE" id="PS00674">
    <property type="entry name" value="AAA"/>
    <property type="match status" value="1"/>
</dbReference>
<feature type="compositionally biased region" description="Acidic residues" evidence="13">
    <location>
        <begin position="359"/>
        <end position="369"/>
    </location>
</feature>
<evidence type="ECO:0000313" key="17">
    <source>
        <dbReference type="Proteomes" id="UP000033647"/>
    </source>
</evidence>
<feature type="region of interest" description="Disordered" evidence="13">
    <location>
        <begin position="353"/>
        <end position="391"/>
    </location>
</feature>
<evidence type="ECO:0000256" key="6">
    <source>
        <dbReference type="ARBA" id="ARBA00022801"/>
    </source>
</evidence>
<evidence type="ECO:0000256" key="13">
    <source>
        <dbReference type="SAM" id="MobiDB-lite"/>
    </source>
</evidence>
<dbReference type="GO" id="GO:0016887">
    <property type="term" value="F:ATP hydrolysis activity"/>
    <property type="evidence" value="ECO:0007669"/>
    <property type="project" value="InterPro"/>
</dbReference>
<keyword evidence="5" id="KW-0999">Mitochondrion inner membrane</keyword>
<protein>
    <recommendedName>
        <fullName evidence="18">Mitochondrial chaperone bcs1 like protein</fullName>
    </recommendedName>
</protein>
<evidence type="ECO:0000256" key="8">
    <source>
        <dbReference type="ARBA" id="ARBA00022989"/>
    </source>
</evidence>
<evidence type="ECO:0000256" key="10">
    <source>
        <dbReference type="ARBA" id="ARBA00023136"/>
    </source>
</evidence>
<gene>
    <name evidence="16" type="ORF">TI39_contig352g00011</name>
</gene>
<dbReference type="AlphaFoldDB" id="A0A0F4GRC2"/>
<keyword evidence="4 12" id="KW-0547">Nucleotide-binding</keyword>
<dbReference type="GO" id="GO:0005524">
    <property type="term" value="F:ATP binding"/>
    <property type="evidence" value="ECO:0007669"/>
    <property type="project" value="UniProtKB-KW"/>
</dbReference>
<evidence type="ECO:0000256" key="1">
    <source>
        <dbReference type="ARBA" id="ARBA00004434"/>
    </source>
</evidence>
<comment type="caution">
    <text evidence="16">The sequence shown here is derived from an EMBL/GenBank/DDBJ whole genome shotgun (WGS) entry which is preliminary data.</text>
</comment>
<evidence type="ECO:0000259" key="15">
    <source>
        <dbReference type="SMART" id="SM01024"/>
    </source>
</evidence>
<keyword evidence="10" id="KW-0472">Membrane</keyword>
<keyword evidence="17" id="KW-1185">Reference proteome</keyword>
<evidence type="ECO:0000313" key="16">
    <source>
        <dbReference type="EMBL" id="KJX99793.1"/>
    </source>
</evidence>
<evidence type="ECO:0000256" key="12">
    <source>
        <dbReference type="RuleBase" id="RU003651"/>
    </source>
</evidence>
<dbReference type="InterPro" id="IPR057495">
    <property type="entry name" value="AAA_lid_BCS1"/>
</dbReference>
<dbReference type="Pfam" id="PF08740">
    <property type="entry name" value="BCS1_N"/>
    <property type="match status" value="1"/>
</dbReference>
<reference evidence="16 17" key="1">
    <citation type="submission" date="2015-03" db="EMBL/GenBank/DDBJ databases">
        <title>RNA-seq based gene annotation and comparative genomics of four Zymoseptoria species reveal species-specific pathogenicity related genes and transposable element activity.</title>
        <authorList>
            <person name="Grandaubert J."/>
            <person name="Bhattacharyya A."/>
            <person name="Stukenbrock E.H."/>
        </authorList>
    </citation>
    <scope>NUCLEOTIDE SEQUENCE [LARGE SCALE GENOMIC DNA]</scope>
    <source>
        <strain evidence="16 17">Zb18110</strain>
    </source>
</reference>
<feature type="compositionally biased region" description="Basic residues" evidence="13">
    <location>
        <begin position="376"/>
        <end position="391"/>
    </location>
</feature>
<dbReference type="InterPro" id="IPR014851">
    <property type="entry name" value="BCS1_N"/>
</dbReference>
<comment type="similarity">
    <text evidence="2">Belongs to the AAA ATPase family. BCS1 subfamily.</text>
</comment>
<dbReference type="InterPro" id="IPR003593">
    <property type="entry name" value="AAA+_ATPase"/>
</dbReference>
<dbReference type="InterPro" id="IPR003959">
    <property type="entry name" value="ATPase_AAA_core"/>
</dbReference>
<feature type="domain" description="BCS1 N-terminal" evidence="15">
    <location>
        <begin position="61"/>
        <end position="255"/>
    </location>
</feature>